<gene>
    <name evidence="1" type="ORF">SHKM778_90490</name>
</gene>
<organism evidence="1">
    <name type="scientific">Streptomyces haneummycinicus</name>
    <dbReference type="NCBI Taxonomy" id="3074435"/>
    <lineage>
        <taxon>Bacteria</taxon>
        <taxon>Bacillati</taxon>
        <taxon>Actinomycetota</taxon>
        <taxon>Actinomycetes</taxon>
        <taxon>Kitasatosporales</taxon>
        <taxon>Streptomycetaceae</taxon>
        <taxon>Streptomyces</taxon>
    </lineage>
</organism>
<sequence>MVAPNPITIGLAVGTGLVYGGLKVVEHWDDITEGADKAAEWVGDKASDLGNEIADGAKKLGSALNPFD</sequence>
<evidence type="ECO:0008006" key="2">
    <source>
        <dbReference type="Google" id="ProtNLM"/>
    </source>
</evidence>
<protein>
    <recommendedName>
        <fullName evidence="2">YtxH domain-containing protein</fullName>
    </recommendedName>
</protein>
<accession>A0AAT9HYL3</accession>
<name>A0AAT9HYL3_9ACTN</name>
<dbReference type="EMBL" id="AP035768">
    <property type="protein sequence ID" value="BFO22661.1"/>
    <property type="molecule type" value="Genomic_DNA"/>
</dbReference>
<proteinExistence type="predicted"/>
<dbReference type="AlphaFoldDB" id="A0AAT9HYL3"/>
<evidence type="ECO:0000313" key="1">
    <source>
        <dbReference type="EMBL" id="BFO22661.1"/>
    </source>
</evidence>
<reference evidence="1" key="1">
    <citation type="submission" date="2024-06" db="EMBL/GenBank/DDBJ databases">
        <authorList>
            <consortium name="consrtm"/>
            <person name="Uemura M."/>
            <person name="Terahara T."/>
        </authorList>
    </citation>
    <scope>NUCLEOTIDE SEQUENCE</scope>
    <source>
        <strain evidence="1">KM77-8</strain>
    </source>
</reference>
<reference evidence="1" key="2">
    <citation type="submission" date="2024-07" db="EMBL/GenBank/DDBJ databases">
        <title>Streptomyces haneummycinica sp. nov., a new antibiotic-producing actinobacterium isolated from marine sediment.</title>
        <authorList>
            <person name="Uemura M."/>
            <person name="Hamada M."/>
            <person name="Hirano S."/>
            <person name="Kobayashi K."/>
            <person name="Ohshiro T."/>
            <person name="Kobayashi T."/>
            <person name="Terahara T."/>
        </authorList>
    </citation>
    <scope>NUCLEOTIDE SEQUENCE</scope>
    <source>
        <strain evidence="1">KM77-8</strain>
    </source>
</reference>